<dbReference type="AlphaFoldDB" id="A0A0F9VJ94"/>
<comment type="caution">
    <text evidence="1">The sequence shown here is derived from an EMBL/GenBank/DDBJ whole genome shotgun (WGS) entry which is preliminary data.</text>
</comment>
<sequence>MKELRNTFENILEMQTAIYRKLLDMEEGRTRRTLKHFWWKFEEAFKVEYPRKPRGLCYSWEYEGRWWQFGKKLTIYLFRLAIQFTKPPKIYIRREEK</sequence>
<reference evidence="1" key="1">
    <citation type="journal article" date="2015" name="Nature">
        <title>Complex archaea that bridge the gap between prokaryotes and eukaryotes.</title>
        <authorList>
            <person name="Spang A."/>
            <person name="Saw J.H."/>
            <person name="Jorgensen S.L."/>
            <person name="Zaremba-Niedzwiedzka K."/>
            <person name="Martijn J."/>
            <person name="Lind A.E."/>
            <person name="van Eijk R."/>
            <person name="Schleper C."/>
            <person name="Guy L."/>
            <person name="Ettema T.J."/>
        </authorList>
    </citation>
    <scope>NUCLEOTIDE SEQUENCE</scope>
</reference>
<accession>A0A0F9VJ94</accession>
<organism evidence="1">
    <name type="scientific">marine sediment metagenome</name>
    <dbReference type="NCBI Taxonomy" id="412755"/>
    <lineage>
        <taxon>unclassified sequences</taxon>
        <taxon>metagenomes</taxon>
        <taxon>ecological metagenomes</taxon>
    </lineage>
</organism>
<name>A0A0F9VJ94_9ZZZZ</name>
<gene>
    <name evidence="1" type="ORF">LCGC14_0399170</name>
</gene>
<evidence type="ECO:0000313" key="1">
    <source>
        <dbReference type="EMBL" id="KKN73601.1"/>
    </source>
</evidence>
<proteinExistence type="predicted"/>
<protein>
    <submittedName>
        <fullName evidence="1">Uncharacterized protein</fullName>
    </submittedName>
</protein>
<dbReference type="EMBL" id="LAZR01000341">
    <property type="protein sequence ID" value="KKN73601.1"/>
    <property type="molecule type" value="Genomic_DNA"/>
</dbReference>